<dbReference type="EMBL" id="MK072437">
    <property type="protein sequence ID" value="AYV84930.1"/>
    <property type="molecule type" value="Genomic_DNA"/>
</dbReference>
<sequence length="131" mass="14831">MVIFGCSSRNTKTRFEEIGFMCPVCFMKTCGIVGYLDLGGKCGKCNCCISLNSKKYCAPCSILLGSCHWCGDPIKNGNDYIVQMQNVLDDKINKGKNLADKYYSDCIPYDIQLYLKYVNYINNYFADKKDT</sequence>
<organism evidence="1">
    <name type="scientific">Satyrvirus sp</name>
    <dbReference type="NCBI Taxonomy" id="2487771"/>
    <lineage>
        <taxon>Viruses</taxon>
        <taxon>Varidnaviria</taxon>
        <taxon>Bamfordvirae</taxon>
        <taxon>Nucleocytoviricota</taxon>
        <taxon>Megaviricetes</taxon>
        <taxon>Imitervirales</taxon>
        <taxon>Mimiviridae</taxon>
        <taxon>Megamimivirinae</taxon>
    </lineage>
</organism>
<protein>
    <submittedName>
        <fullName evidence="1">Uncharacterized protein</fullName>
    </submittedName>
</protein>
<name>A0A3G5ACN2_9VIRU</name>
<proteinExistence type="predicted"/>
<accession>A0A3G5ACN2</accession>
<evidence type="ECO:0000313" key="1">
    <source>
        <dbReference type="EMBL" id="AYV84930.1"/>
    </source>
</evidence>
<reference evidence="1" key="1">
    <citation type="submission" date="2018-10" db="EMBL/GenBank/DDBJ databases">
        <title>Hidden diversity of soil giant viruses.</title>
        <authorList>
            <person name="Schulz F."/>
            <person name="Alteio L."/>
            <person name="Goudeau D."/>
            <person name="Ryan E.M."/>
            <person name="Malmstrom R.R."/>
            <person name="Blanchard J."/>
            <person name="Woyke T."/>
        </authorList>
    </citation>
    <scope>NUCLEOTIDE SEQUENCE</scope>
    <source>
        <strain evidence="1">SAV1</strain>
    </source>
</reference>
<gene>
    <name evidence="1" type="ORF">Satyrvirus1_16</name>
</gene>